<evidence type="ECO:0000313" key="3">
    <source>
        <dbReference type="Proteomes" id="UP000026961"/>
    </source>
</evidence>
<name>A0A0D9Y464_9ORYZ</name>
<reference evidence="2" key="1">
    <citation type="submission" date="2013-08" db="EMBL/GenBank/DDBJ databases">
        <title>Oryza genome evolution.</title>
        <authorList>
            <person name="Wing R.A."/>
            <person name="Panaud O."/>
            <person name="Oliveira A.C."/>
        </authorList>
    </citation>
    <scope>NUCLEOTIDE SEQUENCE</scope>
</reference>
<evidence type="ECO:0000313" key="2">
    <source>
        <dbReference type="EnsemblPlants" id="OGLUM01G05760.1"/>
    </source>
</evidence>
<protein>
    <submittedName>
        <fullName evidence="2">Uncharacterized protein</fullName>
    </submittedName>
</protein>
<dbReference type="HOGENOM" id="CLU_2726259_0_0_1"/>
<sequence>MGRTSSPAWGKDELAGIGKDELAGGGRDELAGVGEDELTGDQIRAGKRREMDELTTDVFGWTKCYGTKKIRT</sequence>
<organism evidence="2">
    <name type="scientific">Oryza glumipatula</name>
    <dbReference type="NCBI Taxonomy" id="40148"/>
    <lineage>
        <taxon>Eukaryota</taxon>
        <taxon>Viridiplantae</taxon>
        <taxon>Streptophyta</taxon>
        <taxon>Embryophyta</taxon>
        <taxon>Tracheophyta</taxon>
        <taxon>Spermatophyta</taxon>
        <taxon>Magnoliopsida</taxon>
        <taxon>Liliopsida</taxon>
        <taxon>Poales</taxon>
        <taxon>Poaceae</taxon>
        <taxon>BOP clade</taxon>
        <taxon>Oryzoideae</taxon>
        <taxon>Oryzeae</taxon>
        <taxon>Oryzinae</taxon>
        <taxon>Oryza</taxon>
    </lineage>
</organism>
<keyword evidence="3" id="KW-1185">Reference proteome</keyword>
<dbReference type="Proteomes" id="UP000026961">
    <property type="component" value="Chromosome 1"/>
</dbReference>
<dbReference type="Gramene" id="OGLUM01G05760.1">
    <property type="protein sequence ID" value="OGLUM01G05760.1"/>
    <property type="gene ID" value="OGLUM01G05760"/>
</dbReference>
<accession>A0A0D9Y464</accession>
<reference evidence="2" key="2">
    <citation type="submission" date="2015-04" db="UniProtKB">
        <authorList>
            <consortium name="EnsemblPlants"/>
        </authorList>
    </citation>
    <scope>IDENTIFICATION</scope>
</reference>
<reference evidence="2" key="3">
    <citation type="submission" date="2018-05" db="EMBL/GenBank/DDBJ databases">
        <title>OgluRS3 (Oryza glumaepatula Reference Sequence Version 3).</title>
        <authorList>
            <person name="Zhang J."/>
            <person name="Kudrna D."/>
            <person name="Lee S."/>
            <person name="Talag J."/>
            <person name="Welchert J."/>
            <person name="Wing R.A."/>
        </authorList>
    </citation>
    <scope>NUCLEOTIDE SEQUENCE [LARGE SCALE GENOMIC DNA]</scope>
</reference>
<dbReference type="EnsemblPlants" id="OGLUM01G05760.1">
    <property type="protein sequence ID" value="OGLUM01G05760.1"/>
    <property type="gene ID" value="OGLUM01G05760"/>
</dbReference>
<dbReference type="AlphaFoldDB" id="A0A0D9Y464"/>
<proteinExistence type="predicted"/>
<evidence type="ECO:0000256" key="1">
    <source>
        <dbReference type="SAM" id="MobiDB-lite"/>
    </source>
</evidence>
<feature type="compositionally biased region" description="Basic and acidic residues" evidence="1">
    <location>
        <begin position="10"/>
        <end position="30"/>
    </location>
</feature>
<feature type="region of interest" description="Disordered" evidence="1">
    <location>
        <begin position="1"/>
        <end position="45"/>
    </location>
</feature>